<keyword evidence="2" id="KW-1185">Reference proteome</keyword>
<gene>
    <name evidence="1" type="ORF">F8M41_003338</name>
</gene>
<reference evidence="1 2" key="1">
    <citation type="journal article" date="2019" name="Environ. Microbiol.">
        <title>At the nexus of three kingdoms: the genome of the mycorrhizal fungus Gigaspora margarita provides insights into plant, endobacterial and fungal interactions.</title>
        <authorList>
            <person name="Venice F."/>
            <person name="Ghignone S."/>
            <person name="Salvioli di Fossalunga A."/>
            <person name="Amselem J."/>
            <person name="Novero M."/>
            <person name="Xianan X."/>
            <person name="Sedzielewska Toro K."/>
            <person name="Morin E."/>
            <person name="Lipzen A."/>
            <person name="Grigoriev I.V."/>
            <person name="Henrissat B."/>
            <person name="Martin F.M."/>
            <person name="Bonfante P."/>
        </authorList>
    </citation>
    <scope>NUCLEOTIDE SEQUENCE [LARGE SCALE GENOMIC DNA]</scope>
    <source>
        <strain evidence="1 2">BEG34</strain>
    </source>
</reference>
<evidence type="ECO:0000313" key="2">
    <source>
        <dbReference type="Proteomes" id="UP000439903"/>
    </source>
</evidence>
<evidence type="ECO:0000313" key="1">
    <source>
        <dbReference type="EMBL" id="KAF0444815.1"/>
    </source>
</evidence>
<comment type="caution">
    <text evidence="1">The sequence shown here is derived from an EMBL/GenBank/DDBJ whole genome shotgun (WGS) entry which is preliminary data.</text>
</comment>
<dbReference type="EMBL" id="WTPW01001293">
    <property type="protein sequence ID" value="KAF0444815.1"/>
    <property type="molecule type" value="Genomic_DNA"/>
</dbReference>
<organism evidence="1 2">
    <name type="scientific">Gigaspora margarita</name>
    <dbReference type="NCBI Taxonomy" id="4874"/>
    <lineage>
        <taxon>Eukaryota</taxon>
        <taxon>Fungi</taxon>
        <taxon>Fungi incertae sedis</taxon>
        <taxon>Mucoromycota</taxon>
        <taxon>Glomeromycotina</taxon>
        <taxon>Glomeromycetes</taxon>
        <taxon>Diversisporales</taxon>
        <taxon>Gigasporaceae</taxon>
        <taxon>Gigaspora</taxon>
    </lineage>
</organism>
<proteinExistence type="predicted"/>
<protein>
    <submittedName>
        <fullName evidence="1">Uncharacterized protein</fullName>
    </submittedName>
</protein>
<name>A0A8H3XBE8_GIGMA</name>
<dbReference type="Proteomes" id="UP000439903">
    <property type="component" value="Unassembled WGS sequence"/>
</dbReference>
<sequence length="136" mass="15475">MNEMIESEYLESAEGSNYWSHLKSAENTWSYLKSAGDSNSCGQNNLGLCLNSAESGDSAGQNNNGLWSAQQLYQAPYYLQNSHPFYNQNFIHTTQDSYFFDDHHATSPINEIPTNSFVEPSYNYHTLQNQLDPQQM</sequence>
<dbReference type="AlphaFoldDB" id="A0A8H3XBE8"/>
<accession>A0A8H3XBE8</accession>
<dbReference type="OrthoDB" id="10493018at2759"/>